<dbReference type="PROSITE" id="PS51257">
    <property type="entry name" value="PROKAR_LIPOPROTEIN"/>
    <property type="match status" value="1"/>
</dbReference>
<accession>A0A9Q4H7I2</accession>
<reference evidence="1" key="1">
    <citation type="journal article" date="2021" name="Vet Sci">
        <title>O-Serogroups and Pathovirotypes of Escherichia coli Isolated from Post-Weaning Piglets Showing Diarrhoea and/or Oedema in South Korea.</title>
        <authorList>
            <person name="Byun J.W."/>
            <person name="Moon B.Y."/>
            <person name="Do K.H."/>
            <person name="Lee K."/>
            <person name="Lee H.Y."/>
            <person name="Kim W.I."/>
            <person name="So B."/>
            <person name="Lee W.K."/>
        </authorList>
    </citation>
    <scope>NUCLEOTIDE SEQUENCE</scope>
    <source>
        <strain evidence="1">84/14</strain>
    </source>
</reference>
<reference evidence="1" key="2">
    <citation type="submission" date="2022-12" db="EMBL/GenBank/DDBJ databases">
        <authorList>
            <person name="Kardos G."/>
            <person name="Sarkozi R."/>
            <person name="Laczko L."/>
            <person name="Marton S."/>
            <person name="Makrai L."/>
            <person name="Banyai K."/>
            <person name="Fodor L."/>
        </authorList>
    </citation>
    <scope>NUCLEOTIDE SEQUENCE</scope>
    <source>
        <strain evidence="1">84/14</strain>
    </source>
</reference>
<dbReference type="RefSeq" id="WP_043993276.1">
    <property type="nucleotide sequence ID" value="NZ_CBDBSU010000010.1"/>
</dbReference>
<name>A0A9Q4H7I2_ACTPL</name>
<dbReference type="AlphaFoldDB" id="A0A9Q4H7I2"/>
<evidence type="ECO:0000313" key="1">
    <source>
        <dbReference type="EMBL" id="MCY6523051.1"/>
    </source>
</evidence>
<dbReference type="Proteomes" id="UP001077788">
    <property type="component" value="Unassembled WGS sequence"/>
</dbReference>
<evidence type="ECO:0000313" key="2">
    <source>
        <dbReference type="Proteomes" id="UP001077788"/>
    </source>
</evidence>
<sequence length="126" mass="14094">MKKLIATLIATILIGCASKPTYNQLAMKLHMGMSKQDTINLLGEPKKVSARNTDKGAVEVLNYWGLSVIGFTPVDNQMLSQDRLSVTLLNGRVIEWGDKLDPSEMMEKTQETMREVMKNPQTVILK</sequence>
<comment type="caution">
    <text evidence="1">The sequence shown here is derived from an EMBL/GenBank/DDBJ whole genome shotgun (WGS) entry which is preliminary data.</text>
</comment>
<proteinExistence type="predicted"/>
<organism evidence="1 2">
    <name type="scientific">Actinobacillus pleuropneumoniae</name>
    <name type="common">Haemophilus pleuropneumoniae</name>
    <dbReference type="NCBI Taxonomy" id="715"/>
    <lineage>
        <taxon>Bacteria</taxon>
        <taxon>Pseudomonadati</taxon>
        <taxon>Pseudomonadota</taxon>
        <taxon>Gammaproteobacteria</taxon>
        <taxon>Pasteurellales</taxon>
        <taxon>Pasteurellaceae</taxon>
        <taxon>Actinobacillus</taxon>
    </lineage>
</organism>
<protein>
    <recommendedName>
        <fullName evidence="3">Lipoprotein</fullName>
    </recommendedName>
</protein>
<evidence type="ECO:0008006" key="3">
    <source>
        <dbReference type="Google" id="ProtNLM"/>
    </source>
</evidence>
<dbReference type="EMBL" id="JAPQFC010000001">
    <property type="protein sequence ID" value="MCY6523051.1"/>
    <property type="molecule type" value="Genomic_DNA"/>
</dbReference>
<gene>
    <name evidence="1" type="ORF">OYG11_02130</name>
</gene>